<evidence type="ECO:0000256" key="2">
    <source>
        <dbReference type="SAM" id="Phobius"/>
    </source>
</evidence>
<accession>M4BQU3</accession>
<keyword evidence="2" id="KW-0472">Membrane</keyword>
<feature type="region of interest" description="Disordered" evidence="1">
    <location>
        <begin position="1"/>
        <end position="35"/>
    </location>
</feature>
<dbReference type="eggNOG" id="ENOG502SMAE">
    <property type="taxonomic scope" value="Eukaryota"/>
</dbReference>
<protein>
    <submittedName>
        <fullName evidence="3">Uncharacterized protein</fullName>
    </submittedName>
</protein>
<evidence type="ECO:0000313" key="3">
    <source>
        <dbReference type="EnsemblProtists" id="HpaP808782"/>
    </source>
</evidence>
<dbReference type="InParanoid" id="M4BQU3"/>
<dbReference type="AlphaFoldDB" id="M4BQU3"/>
<evidence type="ECO:0000256" key="1">
    <source>
        <dbReference type="SAM" id="MobiDB-lite"/>
    </source>
</evidence>
<organism evidence="3 4">
    <name type="scientific">Hyaloperonospora arabidopsidis (strain Emoy2)</name>
    <name type="common">Downy mildew agent</name>
    <name type="synonym">Peronospora arabidopsidis</name>
    <dbReference type="NCBI Taxonomy" id="559515"/>
    <lineage>
        <taxon>Eukaryota</taxon>
        <taxon>Sar</taxon>
        <taxon>Stramenopiles</taxon>
        <taxon>Oomycota</taxon>
        <taxon>Peronosporomycetes</taxon>
        <taxon>Peronosporales</taxon>
        <taxon>Peronosporaceae</taxon>
        <taxon>Hyaloperonospora</taxon>
    </lineage>
</organism>
<dbReference type="HOGENOM" id="CLU_887011_0_0_1"/>
<dbReference type="EMBL" id="JH598593">
    <property type="status" value="NOT_ANNOTATED_CDS"/>
    <property type="molecule type" value="Genomic_DNA"/>
</dbReference>
<sequence length="313" mass="34531">MEMDDEGEQQKHVASLSTVSLDPYSEASDGSEEAMKPPVCNRCNWAPVVVLTGLVLVAVGLVLVLDGDYARQQVDHGTEDPVPTTFSSLTSSKTDLTAPAKTLLKWLEQMHYASELHVEGGSSDMNVNGVLFPQNSTDTLLPFNAIFSVSSGMAVPSQDYIAVANGRGYKWTVTSFGFGDNFATPGCLSAKHGFPFDKLDSIVQTANWTFSDLDDTTKVDVRVDQETYTVYPENNYLSSYDHCWIIHRDDLEFGLRICTTTTSGQLLQTEFEGLFKATAQCPELAPRATRTQAHALFSVPLPLRQWYANYQTQ</sequence>
<reference evidence="3" key="2">
    <citation type="submission" date="2015-06" db="UniProtKB">
        <authorList>
            <consortium name="EnsemblProtists"/>
        </authorList>
    </citation>
    <scope>IDENTIFICATION</scope>
    <source>
        <strain evidence="3">Emoy2</strain>
    </source>
</reference>
<keyword evidence="2" id="KW-1133">Transmembrane helix</keyword>
<keyword evidence="4" id="KW-1185">Reference proteome</keyword>
<dbReference type="VEuPathDB" id="FungiDB:HpaG808782"/>
<dbReference type="OMA" id="RKWYASY"/>
<evidence type="ECO:0000313" key="4">
    <source>
        <dbReference type="Proteomes" id="UP000011713"/>
    </source>
</evidence>
<dbReference type="Proteomes" id="UP000011713">
    <property type="component" value="Unassembled WGS sequence"/>
</dbReference>
<keyword evidence="2" id="KW-0812">Transmembrane</keyword>
<name>M4BQU3_HYAAE</name>
<dbReference type="EnsemblProtists" id="HpaT808782">
    <property type="protein sequence ID" value="HpaP808782"/>
    <property type="gene ID" value="HpaG808782"/>
</dbReference>
<feature type="transmembrane region" description="Helical" evidence="2">
    <location>
        <begin position="45"/>
        <end position="65"/>
    </location>
</feature>
<reference evidence="4" key="1">
    <citation type="journal article" date="2010" name="Science">
        <title>Signatures of adaptation to obligate biotrophy in the Hyaloperonospora arabidopsidis genome.</title>
        <authorList>
            <person name="Baxter L."/>
            <person name="Tripathy S."/>
            <person name="Ishaque N."/>
            <person name="Boot N."/>
            <person name="Cabral A."/>
            <person name="Kemen E."/>
            <person name="Thines M."/>
            <person name="Ah-Fong A."/>
            <person name="Anderson R."/>
            <person name="Badejoko W."/>
            <person name="Bittner-Eddy P."/>
            <person name="Boore J.L."/>
            <person name="Chibucos M.C."/>
            <person name="Coates M."/>
            <person name="Dehal P."/>
            <person name="Delehaunty K."/>
            <person name="Dong S."/>
            <person name="Downton P."/>
            <person name="Dumas B."/>
            <person name="Fabro G."/>
            <person name="Fronick C."/>
            <person name="Fuerstenberg S.I."/>
            <person name="Fulton L."/>
            <person name="Gaulin E."/>
            <person name="Govers F."/>
            <person name="Hughes L."/>
            <person name="Humphray S."/>
            <person name="Jiang R.H."/>
            <person name="Judelson H."/>
            <person name="Kamoun S."/>
            <person name="Kyung K."/>
            <person name="Meijer H."/>
            <person name="Minx P."/>
            <person name="Morris P."/>
            <person name="Nelson J."/>
            <person name="Phuntumart V."/>
            <person name="Qutob D."/>
            <person name="Rehmany A."/>
            <person name="Rougon-Cardoso A."/>
            <person name="Ryden P."/>
            <person name="Torto-Alalibo T."/>
            <person name="Studholme D."/>
            <person name="Wang Y."/>
            <person name="Win J."/>
            <person name="Wood J."/>
            <person name="Clifton S.W."/>
            <person name="Rogers J."/>
            <person name="Van den Ackerveken G."/>
            <person name="Jones J.D."/>
            <person name="McDowell J.M."/>
            <person name="Beynon J."/>
            <person name="Tyler B.M."/>
        </authorList>
    </citation>
    <scope>NUCLEOTIDE SEQUENCE [LARGE SCALE GENOMIC DNA]</scope>
    <source>
        <strain evidence="4">Emoy2</strain>
    </source>
</reference>
<proteinExistence type="predicted"/>